<keyword evidence="1" id="KW-0811">Translocation</keyword>
<dbReference type="SUPFAM" id="SSF56784">
    <property type="entry name" value="HAD-like"/>
    <property type="match status" value="1"/>
</dbReference>
<dbReference type="OrthoDB" id="1711508at2759"/>
<organism evidence="4 5">
    <name type="scientific">Diacronema lutheri</name>
    <name type="common">Unicellular marine alga</name>
    <name type="synonym">Monochrysis lutheri</name>
    <dbReference type="NCBI Taxonomy" id="2081491"/>
    <lineage>
        <taxon>Eukaryota</taxon>
        <taxon>Haptista</taxon>
        <taxon>Haptophyta</taxon>
        <taxon>Pavlovophyceae</taxon>
        <taxon>Pavlovales</taxon>
        <taxon>Pavlovaceae</taxon>
        <taxon>Diacronema</taxon>
    </lineage>
</organism>
<dbReference type="GO" id="GO:0015031">
    <property type="term" value="P:protein transport"/>
    <property type="evidence" value="ECO:0007669"/>
    <property type="project" value="UniProtKB-KW"/>
</dbReference>
<sequence>MLTWRPAAMAALGEEGPQLRVGPRPRPAARRKLLILDLNGLLVDRVRADARDTHGAAAPCDLRDGGRDVYFRPHAREFVRFCLERFDVAIWTSAKLSSISRVLDAVLPAGARGELAFVWDQRHCTHAAELRHPESASKPIVVKDLARFWTYDADRARAARRAPHDAASTILVDDSVYKTAVNPPHTSVHPPTWLARGGERDAGLAPNGALRALLAALSDAAGDVRDALERAAADFPALVPGASARVAQIEQIPGLDAFCRAHAARARAQLAARPGAPAGDALDRRGVQHEPCTADYTPRSSGARPASGGDGSEEYVVVNKKQARRERKRARSERAVARCSPLAATAQATPKAHRVARMDRIEDTRGREDEKEATSSARQGALRR</sequence>
<evidence type="ECO:0000313" key="5">
    <source>
        <dbReference type="Proteomes" id="UP000751190"/>
    </source>
</evidence>
<comment type="function">
    <text evidence="1">Essential component of the TIM23 complex, a complex that mediates the translocation of transit peptide-containing proteins across the mitochondrial inner membrane.</text>
</comment>
<dbReference type="Pfam" id="PF03031">
    <property type="entry name" value="NIF"/>
    <property type="match status" value="1"/>
</dbReference>
<comment type="similarity">
    <text evidence="1">Belongs to the TIM50 family.</text>
</comment>
<accession>A0A8J5XP24</accession>
<name>A0A8J5XP24_DIALT</name>
<dbReference type="PROSITE" id="PS50969">
    <property type="entry name" value="FCP1"/>
    <property type="match status" value="1"/>
</dbReference>
<feature type="compositionally biased region" description="Basic and acidic residues" evidence="2">
    <location>
        <begin position="356"/>
        <end position="373"/>
    </location>
</feature>
<dbReference type="InterPro" id="IPR050365">
    <property type="entry name" value="TIM50"/>
</dbReference>
<dbReference type="Proteomes" id="UP000751190">
    <property type="component" value="Unassembled WGS sequence"/>
</dbReference>
<keyword evidence="5" id="KW-1185">Reference proteome</keyword>
<protein>
    <recommendedName>
        <fullName evidence="1">Mitochondrial import inner membrane translocase subunit TIM50</fullName>
    </recommendedName>
</protein>
<dbReference type="InterPro" id="IPR023214">
    <property type="entry name" value="HAD_sf"/>
</dbReference>
<feature type="domain" description="FCP1 homology" evidence="3">
    <location>
        <begin position="27"/>
        <end position="217"/>
    </location>
</feature>
<evidence type="ECO:0000313" key="4">
    <source>
        <dbReference type="EMBL" id="KAG8464089.1"/>
    </source>
</evidence>
<keyword evidence="1" id="KW-0653">Protein transport</keyword>
<proteinExistence type="inferred from homology"/>
<dbReference type="InterPro" id="IPR004274">
    <property type="entry name" value="FCP1_dom"/>
</dbReference>
<reference evidence="4" key="1">
    <citation type="submission" date="2021-05" db="EMBL/GenBank/DDBJ databases">
        <title>The genome of the haptophyte Pavlova lutheri (Diacronema luteri, Pavlovales) - a model for lipid biosynthesis in eukaryotic algae.</title>
        <authorList>
            <person name="Hulatt C.J."/>
            <person name="Posewitz M.C."/>
        </authorList>
    </citation>
    <scope>NUCLEOTIDE SEQUENCE</scope>
    <source>
        <strain evidence="4">NIVA-4/92</strain>
    </source>
</reference>
<comment type="subcellular location">
    <subcellularLocation>
        <location evidence="1">Mitochondrion inner membrane</location>
        <topology evidence="1">Single-pass membrane protein</topology>
    </subcellularLocation>
</comment>
<evidence type="ECO:0000256" key="2">
    <source>
        <dbReference type="SAM" id="MobiDB-lite"/>
    </source>
</evidence>
<comment type="caution">
    <text evidence="4">The sequence shown here is derived from an EMBL/GenBank/DDBJ whole genome shotgun (WGS) entry which is preliminary data.</text>
</comment>
<keyword evidence="1" id="KW-0809">Transit peptide</keyword>
<evidence type="ECO:0000259" key="3">
    <source>
        <dbReference type="PROSITE" id="PS50969"/>
    </source>
</evidence>
<dbReference type="GO" id="GO:0005744">
    <property type="term" value="C:TIM23 mitochondrial import inner membrane translocase complex"/>
    <property type="evidence" value="ECO:0007669"/>
    <property type="project" value="UniProtKB-UniRule"/>
</dbReference>
<keyword evidence="1" id="KW-0496">Mitochondrion</keyword>
<dbReference type="SMART" id="SM00577">
    <property type="entry name" value="CPDc"/>
    <property type="match status" value="1"/>
</dbReference>
<dbReference type="AlphaFoldDB" id="A0A8J5XP24"/>
<feature type="compositionally biased region" description="Basic residues" evidence="2">
    <location>
        <begin position="321"/>
        <end position="331"/>
    </location>
</feature>
<evidence type="ECO:0000256" key="1">
    <source>
        <dbReference type="RuleBase" id="RU365079"/>
    </source>
</evidence>
<gene>
    <name evidence="4" type="ORF">KFE25_000257</name>
</gene>
<keyword evidence="1" id="KW-0813">Transport</keyword>
<comment type="subunit">
    <text evidence="1">Component of the TIM23 complex.</text>
</comment>
<dbReference type="PANTHER" id="PTHR12210">
    <property type="entry name" value="DULLARD PROTEIN PHOSPHATASE"/>
    <property type="match status" value="1"/>
</dbReference>
<dbReference type="InterPro" id="IPR036412">
    <property type="entry name" value="HAD-like_sf"/>
</dbReference>
<feature type="region of interest" description="Disordered" evidence="2">
    <location>
        <begin position="273"/>
        <end position="384"/>
    </location>
</feature>
<dbReference type="Gene3D" id="3.40.50.1000">
    <property type="entry name" value="HAD superfamily/HAD-like"/>
    <property type="match status" value="1"/>
</dbReference>
<dbReference type="EMBL" id="JAGTXO010000014">
    <property type="protein sequence ID" value="KAG8464089.1"/>
    <property type="molecule type" value="Genomic_DNA"/>
</dbReference>